<evidence type="ECO:0000313" key="9">
    <source>
        <dbReference type="EMBL" id="CAB0007593.1"/>
    </source>
</evidence>
<reference evidence="9 10" key="1">
    <citation type="submission" date="2020-02" db="EMBL/GenBank/DDBJ databases">
        <authorList>
            <person name="Ferguson B K."/>
        </authorList>
    </citation>
    <scope>NUCLEOTIDE SEQUENCE [LARGE SCALE GENOMIC DNA]</scope>
</reference>
<comment type="similarity">
    <text evidence="7">Belongs to the DHHC palmitoyltransferase family.</text>
</comment>
<comment type="subcellular location">
    <subcellularLocation>
        <location evidence="1">Membrane</location>
        <topology evidence="1">Multi-pass membrane protein</topology>
    </subcellularLocation>
</comment>
<protein>
    <recommendedName>
        <fullName evidence="7">Palmitoyltransferase</fullName>
        <ecNumber evidence="7">2.3.1.225</ecNumber>
    </recommendedName>
</protein>
<evidence type="ECO:0000256" key="5">
    <source>
        <dbReference type="ARBA" id="ARBA00023136"/>
    </source>
</evidence>
<comment type="domain">
    <text evidence="7">The DHHC domain is required for palmitoyltransferase activity.</text>
</comment>
<keyword evidence="10" id="KW-1185">Reference proteome</keyword>
<feature type="transmembrane region" description="Helical" evidence="7">
    <location>
        <begin position="48"/>
        <end position="71"/>
    </location>
</feature>
<feature type="transmembrane region" description="Helical" evidence="7">
    <location>
        <begin position="12"/>
        <end position="36"/>
    </location>
</feature>
<name>A0A6H5GX17_9HEMI</name>
<dbReference type="GO" id="GO:0016020">
    <property type="term" value="C:membrane"/>
    <property type="evidence" value="ECO:0007669"/>
    <property type="project" value="UniProtKB-SubCell"/>
</dbReference>
<gene>
    <name evidence="9" type="ORF">NTEN_LOCUS12865</name>
</gene>
<dbReference type="EMBL" id="CADCXU010019149">
    <property type="protein sequence ID" value="CAB0007593.1"/>
    <property type="molecule type" value="Genomic_DNA"/>
</dbReference>
<feature type="domain" description="Palmitoyltransferase DHHC" evidence="8">
    <location>
        <begin position="89"/>
        <end position="228"/>
    </location>
</feature>
<feature type="transmembrane region" description="Helical" evidence="7">
    <location>
        <begin position="194"/>
        <end position="214"/>
    </location>
</feature>
<dbReference type="AlphaFoldDB" id="A0A6H5GX17"/>
<feature type="transmembrane region" description="Helical" evidence="7">
    <location>
        <begin position="139"/>
        <end position="158"/>
    </location>
</feature>
<dbReference type="OrthoDB" id="302728at2759"/>
<keyword evidence="3 7" id="KW-0812">Transmembrane</keyword>
<evidence type="ECO:0000259" key="8">
    <source>
        <dbReference type="Pfam" id="PF01529"/>
    </source>
</evidence>
<keyword evidence="2 7" id="KW-0808">Transferase</keyword>
<evidence type="ECO:0000256" key="1">
    <source>
        <dbReference type="ARBA" id="ARBA00004141"/>
    </source>
</evidence>
<keyword evidence="4 7" id="KW-1133">Transmembrane helix</keyword>
<evidence type="ECO:0000256" key="2">
    <source>
        <dbReference type="ARBA" id="ARBA00022679"/>
    </source>
</evidence>
<comment type="catalytic activity">
    <reaction evidence="7">
        <text>L-cysteinyl-[protein] + hexadecanoyl-CoA = S-hexadecanoyl-L-cysteinyl-[protein] + CoA</text>
        <dbReference type="Rhea" id="RHEA:36683"/>
        <dbReference type="Rhea" id="RHEA-COMP:10131"/>
        <dbReference type="Rhea" id="RHEA-COMP:11032"/>
        <dbReference type="ChEBI" id="CHEBI:29950"/>
        <dbReference type="ChEBI" id="CHEBI:57287"/>
        <dbReference type="ChEBI" id="CHEBI:57379"/>
        <dbReference type="ChEBI" id="CHEBI:74151"/>
        <dbReference type="EC" id="2.3.1.225"/>
    </reaction>
</comment>
<dbReference type="Proteomes" id="UP000479000">
    <property type="component" value="Unassembled WGS sequence"/>
</dbReference>
<keyword evidence="6 7" id="KW-0012">Acyltransferase</keyword>
<dbReference type="GO" id="GO:0019706">
    <property type="term" value="F:protein-cysteine S-palmitoyltransferase activity"/>
    <property type="evidence" value="ECO:0007669"/>
    <property type="project" value="UniProtKB-EC"/>
</dbReference>
<dbReference type="InterPro" id="IPR001594">
    <property type="entry name" value="Palmitoyltrfase_DHHC"/>
</dbReference>
<evidence type="ECO:0000256" key="4">
    <source>
        <dbReference type="ARBA" id="ARBA00022989"/>
    </source>
</evidence>
<dbReference type="EC" id="2.3.1.225" evidence="7"/>
<dbReference type="PANTHER" id="PTHR12246">
    <property type="entry name" value="PALMITOYLTRANSFERASE ZDHHC16"/>
    <property type="match status" value="1"/>
</dbReference>
<proteinExistence type="inferred from homology"/>
<evidence type="ECO:0000256" key="3">
    <source>
        <dbReference type="ARBA" id="ARBA00022692"/>
    </source>
</evidence>
<dbReference type="PROSITE" id="PS50216">
    <property type="entry name" value="DHHC"/>
    <property type="match status" value="1"/>
</dbReference>
<dbReference type="InterPro" id="IPR039859">
    <property type="entry name" value="PFA4/ZDH16/20/ERF2-like"/>
</dbReference>
<evidence type="ECO:0000313" key="10">
    <source>
        <dbReference type="Proteomes" id="UP000479000"/>
    </source>
</evidence>
<dbReference type="Pfam" id="PF01529">
    <property type="entry name" value="DHHC"/>
    <property type="match status" value="1"/>
</dbReference>
<keyword evidence="5 7" id="KW-0472">Membrane</keyword>
<sequence>MLRKNLLPRTLSDIGAVTFLLVMVQVIYWFELFLVLPQHYEGGNNYLYYFHCALGTWFMFNIVGNYVITFLQDTSIRGRFLASGEVKPNWRLCEVCETLVPPRSWHCPVCDVCILKRDHHCNFTACCVGHDNHRYFMMFLLHLSAATFYASYFNVIFLWNCTTFSFVGALKLIFPMAILVLGGDTSVLQMYRMFCVIALIGMIAAVSLFVYHSINIANGQVMHERVKRITDFDSGRAANLRHVFGQRWYLVWVSPFVRSELPCDGIDWDSVKKSTTKAK</sequence>
<accession>A0A6H5GX17</accession>
<feature type="transmembrane region" description="Helical" evidence="7">
    <location>
        <begin position="164"/>
        <end position="182"/>
    </location>
</feature>
<evidence type="ECO:0000256" key="6">
    <source>
        <dbReference type="ARBA" id="ARBA00023315"/>
    </source>
</evidence>
<evidence type="ECO:0000256" key="7">
    <source>
        <dbReference type="RuleBase" id="RU079119"/>
    </source>
</evidence>
<organism evidence="9 10">
    <name type="scientific">Nesidiocoris tenuis</name>
    <dbReference type="NCBI Taxonomy" id="355587"/>
    <lineage>
        <taxon>Eukaryota</taxon>
        <taxon>Metazoa</taxon>
        <taxon>Ecdysozoa</taxon>
        <taxon>Arthropoda</taxon>
        <taxon>Hexapoda</taxon>
        <taxon>Insecta</taxon>
        <taxon>Pterygota</taxon>
        <taxon>Neoptera</taxon>
        <taxon>Paraneoptera</taxon>
        <taxon>Hemiptera</taxon>
        <taxon>Heteroptera</taxon>
        <taxon>Panheteroptera</taxon>
        <taxon>Cimicomorpha</taxon>
        <taxon>Miridae</taxon>
        <taxon>Dicyphina</taxon>
        <taxon>Nesidiocoris</taxon>
    </lineage>
</organism>